<dbReference type="EMBL" id="CM043772">
    <property type="protein sequence ID" value="KAI4840459.1"/>
    <property type="molecule type" value="Genomic_DNA"/>
</dbReference>
<sequence>MQQNEVLYFLTIDNIANIIECASDSNNGAPGSTGNSSTTISSSNSERSASPSESPSSGGQATSNGGSNLVGSSTAVPSNPQPSQDVSTSIANKAKIQSALLTDSNGVMVTGPCNEIFQVFFVPNIFINVQTDKNTVEMGNKFKSLSNSITLKTFEYSKNECAGGKTFKFVALIQENKLTLKWKVYDAPNQNKTTDDMADIKRYIIRNVLSPFTAIQVHTVLKHNDEVIMESKNYSISKAVPEKCNFIASECFLHGSIFIEKCYKCTLKAKNIDANDECYNYVQKLTSVSTEGNAVTQAADDNTNEVELTESINNILDLIYKVDVNNNKELVKMEEMDNTLIGELMKYCKLLKQEDVSGTLENHELANHVETCSNLTKLLEKHNEEKKSSLLYKLKNPAICMKYAENWITNKTGLVLPNLSYKNNENKIQLQTTKVSETSSVNQNNIKDTFNDGIDGVIDLEAVEQDNKQSYYFTDSMFCNDEYCDRWKDKNTCISKIEAQD</sequence>
<keyword evidence="2" id="KW-1185">Reference proteome</keyword>
<dbReference type="Proteomes" id="UP001056978">
    <property type="component" value="Chromosome 4"/>
</dbReference>
<name>A0ACB9YFA1_PLABR</name>
<evidence type="ECO:0000313" key="1">
    <source>
        <dbReference type="EMBL" id="KAI4840459.1"/>
    </source>
</evidence>
<comment type="caution">
    <text evidence="1">The sequence shown here is derived from an EMBL/GenBank/DDBJ whole genome shotgun (WGS) entry which is preliminary data.</text>
</comment>
<protein>
    <submittedName>
        <fullName evidence="1">Serine-repeat antigen</fullName>
    </submittedName>
</protein>
<gene>
    <name evidence="1" type="ORF">MKS88_001184</name>
</gene>
<proteinExistence type="predicted"/>
<organism evidence="1 2">
    <name type="scientific">Plasmodium brasilianum</name>
    <dbReference type="NCBI Taxonomy" id="5824"/>
    <lineage>
        <taxon>Eukaryota</taxon>
        <taxon>Sar</taxon>
        <taxon>Alveolata</taxon>
        <taxon>Apicomplexa</taxon>
        <taxon>Aconoidasida</taxon>
        <taxon>Haemosporida</taxon>
        <taxon>Plasmodiidae</taxon>
        <taxon>Plasmodium</taxon>
        <taxon>Plasmodium (Plasmodium)</taxon>
    </lineage>
</organism>
<accession>A0ACB9YFA1</accession>
<evidence type="ECO:0000313" key="2">
    <source>
        <dbReference type="Proteomes" id="UP001056978"/>
    </source>
</evidence>
<reference evidence="1" key="1">
    <citation type="submission" date="2022-06" db="EMBL/GenBank/DDBJ databases">
        <title>The First Complete Genome of the Simian Malaria Parasite Plasmodium brasilianum.</title>
        <authorList>
            <person name="Bajic M."/>
            <person name="Ravishankar S."/>
        </authorList>
    </citation>
    <scope>NUCLEOTIDE SEQUENCE</scope>
    <source>
        <strain evidence="1">Bolivian I</strain>
    </source>
</reference>